<accession>A0A3N9WGA2</accession>
<feature type="domain" description="Methyltransferase type 11" evidence="1">
    <location>
        <begin position="47"/>
        <end position="135"/>
    </location>
</feature>
<proteinExistence type="predicted"/>
<keyword evidence="2" id="KW-0808">Transferase</keyword>
<dbReference type="OrthoDB" id="5174037at2"/>
<dbReference type="SUPFAM" id="SSF53335">
    <property type="entry name" value="S-adenosyl-L-methionine-dependent methyltransferases"/>
    <property type="match status" value="1"/>
</dbReference>
<dbReference type="GO" id="GO:0032259">
    <property type="term" value="P:methylation"/>
    <property type="evidence" value="ECO:0007669"/>
    <property type="project" value="UniProtKB-KW"/>
</dbReference>
<comment type="caution">
    <text evidence="2">The sequence shown here is derived from an EMBL/GenBank/DDBJ whole genome shotgun (WGS) entry which is preliminary data.</text>
</comment>
<reference evidence="2 3" key="1">
    <citation type="submission" date="2018-05" db="EMBL/GenBank/DDBJ databases">
        <title>Micromonospora from Atacama Desert.</title>
        <authorList>
            <person name="Carro L."/>
            <person name="Goodfellow M."/>
            <person name="Klenk H.-P."/>
        </authorList>
    </citation>
    <scope>NUCLEOTIDE SEQUENCE [LARGE SCALE GENOMIC DNA]</scope>
    <source>
        <strain evidence="2 3">LB39</strain>
    </source>
</reference>
<evidence type="ECO:0000313" key="3">
    <source>
        <dbReference type="Proteomes" id="UP000282312"/>
    </source>
</evidence>
<keyword evidence="2" id="KW-0489">Methyltransferase</keyword>
<dbReference type="CDD" id="cd02440">
    <property type="entry name" value="AdoMet_MTases"/>
    <property type="match status" value="1"/>
</dbReference>
<sequence>MTQHSVHESQPASGWDADRYDRQFGYVSALAGGVVELLAPVPGETVLDLGCGTGELAATIAARGARVIAVDGDPAMVASATARLGSDVLLADGHDFLIDEQVDAVFSNAALHWMTRPAEVVVAVRRALLPGGRFVAELGGAHNVARILAAVRAALAELGLTEGARMPWYFPSPGQYATLLEAHGFQVLRMDYFARPTELTDCPGGVADWVAMFGGALIGHVPPGRRDAVLTRINELAAPTLLRDGRWYADYHRLRFAAVREPDGASDAAVMR</sequence>
<dbReference type="EMBL" id="QGSZ01000261">
    <property type="protein sequence ID" value="RQW99849.1"/>
    <property type="molecule type" value="Genomic_DNA"/>
</dbReference>
<evidence type="ECO:0000259" key="1">
    <source>
        <dbReference type="Pfam" id="PF08241"/>
    </source>
</evidence>
<dbReference type="Proteomes" id="UP000282312">
    <property type="component" value="Unassembled WGS sequence"/>
</dbReference>
<keyword evidence="3" id="KW-1185">Reference proteome</keyword>
<dbReference type="AlphaFoldDB" id="A0A3N9WGA2"/>
<protein>
    <submittedName>
        <fullName evidence="2">SAM-dependent methyltransferase</fullName>
    </submittedName>
</protein>
<gene>
    <name evidence="2" type="ORF">DLJ59_23450</name>
</gene>
<dbReference type="InterPro" id="IPR013216">
    <property type="entry name" value="Methyltransf_11"/>
</dbReference>
<dbReference type="PANTHER" id="PTHR43861:SF1">
    <property type="entry name" value="TRANS-ACONITATE 2-METHYLTRANSFERASE"/>
    <property type="match status" value="1"/>
</dbReference>
<dbReference type="PANTHER" id="PTHR43861">
    <property type="entry name" value="TRANS-ACONITATE 2-METHYLTRANSFERASE-RELATED"/>
    <property type="match status" value="1"/>
</dbReference>
<organism evidence="2 3">
    <name type="scientific">Micromonospora inaquosa</name>
    <dbReference type="NCBI Taxonomy" id="2203716"/>
    <lineage>
        <taxon>Bacteria</taxon>
        <taxon>Bacillati</taxon>
        <taxon>Actinomycetota</taxon>
        <taxon>Actinomycetes</taxon>
        <taxon>Micromonosporales</taxon>
        <taxon>Micromonosporaceae</taxon>
        <taxon>Micromonospora</taxon>
    </lineage>
</organism>
<dbReference type="Pfam" id="PF08241">
    <property type="entry name" value="Methyltransf_11"/>
    <property type="match status" value="1"/>
</dbReference>
<evidence type="ECO:0000313" key="2">
    <source>
        <dbReference type="EMBL" id="RQW99849.1"/>
    </source>
</evidence>
<dbReference type="InterPro" id="IPR029063">
    <property type="entry name" value="SAM-dependent_MTases_sf"/>
</dbReference>
<dbReference type="GO" id="GO:0008757">
    <property type="term" value="F:S-adenosylmethionine-dependent methyltransferase activity"/>
    <property type="evidence" value="ECO:0007669"/>
    <property type="project" value="InterPro"/>
</dbReference>
<name>A0A3N9WGA2_9ACTN</name>
<dbReference type="Gene3D" id="3.40.50.150">
    <property type="entry name" value="Vaccinia Virus protein VP39"/>
    <property type="match status" value="1"/>
</dbReference>